<evidence type="ECO:0000256" key="1">
    <source>
        <dbReference type="SAM" id="Phobius"/>
    </source>
</evidence>
<dbReference type="EMBL" id="PCXO01000012">
    <property type="protein sequence ID" value="PIR41109.1"/>
    <property type="molecule type" value="Genomic_DNA"/>
</dbReference>
<feature type="transmembrane region" description="Helical" evidence="1">
    <location>
        <begin position="50"/>
        <end position="73"/>
    </location>
</feature>
<organism evidence="2 3">
    <name type="scientific">Candidatus Yanofskybacteria bacterium CG10_big_fil_rev_8_21_14_0_10_46_23</name>
    <dbReference type="NCBI Taxonomy" id="1975098"/>
    <lineage>
        <taxon>Bacteria</taxon>
        <taxon>Candidatus Yanofskyibacteriota</taxon>
    </lineage>
</organism>
<feature type="transmembrane region" description="Helical" evidence="1">
    <location>
        <begin position="85"/>
        <end position="102"/>
    </location>
</feature>
<keyword evidence="1" id="KW-0812">Transmembrane</keyword>
<feature type="transmembrane region" description="Helical" evidence="1">
    <location>
        <begin position="114"/>
        <end position="131"/>
    </location>
</feature>
<sequence>MFEANYLAILVVAIVVYGLGALWYSPVLFGKKWMKLSGMSMDSAKGAGKGYAIGFIIKLVELYVLAYFVQMLGKNDFWGGAELGFWVWLGFVGTYSLGATLWERKPGALWWLNNIYNVIGLVIAGGILAIWM</sequence>
<dbReference type="Proteomes" id="UP000230232">
    <property type="component" value="Unassembled WGS sequence"/>
</dbReference>
<reference evidence="2 3" key="1">
    <citation type="submission" date="2017-09" db="EMBL/GenBank/DDBJ databases">
        <title>Depth-based differentiation of microbial function through sediment-hosted aquifers and enrichment of novel symbionts in the deep terrestrial subsurface.</title>
        <authorList>
            <person name="Probst A.J."/>
            <person name="Ladd B."/>
            <person name="Jarett J.K."/>
            <person name="Geller-Mcgrath D.E."/>
            <person name="Sieber C.M."/>
            <person name="Emerson J.B."/>
            <person name="Anantharaman K."/>
            <person name="Thomas B.C."/>
            <person name="Malmstrom R."/>
            <person name="Stieglmeier M."/>
            <person name="Klingl A."/>
            <person name="Woyke T."/>
            <person name="Ryan C.M."/>
            <person name="Banfield J.F."/>
        </authorList>
    </citation>
    <scope>NUCLEOTIDE SEQUENCE [LARGE SCALE GENOMIC DNA]</scope>
    <source>
        <strain evidence="2">CG10_big_fil_rev_8_21_14_0_10_46_23</strain>
    </source>
</reference>
<accession>A0A2H0R3M2</accession>
<name>A0A2H0R3M2_9BACT</name>
<evidence type="ECO:0008006" key="4">
    <source>
        <dbReference type="Google" id="ProtNLM"/>
    </source>
</evidence>
<evidence type="ECO:0000313" key="2">
    <source>
        <dbReference type="EMBL" id="PIR41109.1"/>
    </source>
</evidence>
<gene>
    <name evidence="2" type="ORF">COV31_03130</name>
</gene>
<feature type="transmembrane region" description="Helical" evidence="1">
    <location>
        <begin position="6"/>
        <end position="29"/>
    </location>
</feature>
<comment type="caution">
    <text evidence="2">The sequence shown here is derived from an EMBL/GenBank/DDBJ whole genome shotgun (WGS) entry which is preliminary data.</text>
</comment>
<protein>
    <recommendedName>
        <fullName evidence="4">DUF1761 domain-containing protein</fullName>
    </recommendedName>
</protein>
<dbReference type="Pfam" id="PF08570">
    <property type="entry name" value="DUF1761"/>
    <property type="match status" value="1"/>
</dbReference>
<keyword evidence="1" id="KW-1133">Transmembrane helix</keyword>
<proteinExistence type="predicted"/>
<evidence type="ECO:0000313" key="3">
    <source>
        <dbReference type="Proteomes" id="UP000230232"/>
    </source>
</evidence>
<dbReference type="InterPro" id="IPR013879">
    <property type="entry name" value="DUF1761"/>
</dbReference>
<keyword evidence="1" id="KW-0472">Membrane</keyword>
<dbReference type="AlphaFoldDB" id="A0A2H0R3M2"/>